<feature type="compositionally biased region" description="Basic and acidic residues" evidence="12">
    <location>
        <begin position="116"/>
        <end position="162"/>
    </location>
</feature>
<dbReference type="Gene3D" id="3.40.50.300">
    <property type="entry name" value="P-loop containing nucleotide triphosphate hydrolases"/>
    <property type="match status" value="1"/>
</dbReference>
<evidence type="ECO:0000256" key="1">
    <source>
        <dbReference type="ARBA" id="ARBA00004496"/>
    </source>
</evidence>
<evidence type="ECO:0000256" key="2">
    <source>
        <dbReference type="ARBA" id="ARBA00007733"/>
    </source>
</evidence>
<dbReference type="CDD" id="cd03702">
    <property type="entry name" value="IF2_mtIF2_II"/>
    <property type="match status" value="1"/>
</dbReference>
<protein>
    <recommendedName>
        <fullName evidence="3 9">Translation initiation factor IF-2</fullName>
    </recommendedName>
</protein>
<feature type="compositionally biased region" description="Polar residues" evidence="12">
    <location>
        <begin position="219"/>
        <end position="232"/>
    </location>
</feature>
<comment type="caution">
    <text evidence="14">The sequence shown here is derived from an EMBL/GenBank/DDBJ whole genome shotgun (WGS) entry which is preliminary data.</text>
</comment>
<dbReference type="FunFam" id="2.40.30.10:FF:000007">
    <property type="entry name" value="Translation initiation factor IF-2"/>
    <property type="match status" value="1"/>
</dbReference>
<dbReference type="FunFam" id="3.40.50.300:FF:000019">
    <property type="entry name" value="Translation initiation factor IF-2"/>
    <property type="match status" value="1"/>
</dbReference>
<evidence type="ECO:0000256" key="9">
    <source>
        <dbReference type="HAMAP-Rule" id="MF_00100"/>
    </source>
</evidence>
<dbReference type="GO" id="GO:0005829">
    <property type="term" value="C:cytosol"/>
    <property type="evidence" value="ECO:0007669"/>
    <property type="project" value="TreeGrafter"/>
</dbReference>
<dbReference type="InterPro" id="IPR053905">
    <property type="entry name" value="EF-G-like_DII"/>
</dbReference>
<keyword evidence="4 9" id="KW-0963">Cytoplasm</keyword>
<dbReference type="AlphaFoldDB" id="A0A2W4ZXW5"/>
<feature type="binding site" evidence="9">
    <location>
        <begin position="358"/>
        <end position="365"/>
    </location>
    <ligand>
        <name>GTP</name>
        <dbReference type="ChEBI" id="CHEBI:37565"/>
    </ligand>
</feature>
<proteinExistence type="inferred from homology"/>
<dbReference type="Pfam" id="PF00009">
    <property type="entry name" value="GTP_EFTU"/>
    <property type="match status" value="1"/>
</dbReference>
<evidence type="ECO:0000256" key="6">
    <source>
        <dbReference type="ARBA" id="ARBA00022741"/>
    </source>
</evidence>
<evidence type="ECO:0000256" key="10">
    <source>
        <dbReference type="RuleBase" id="RU000644"/>
    </source>
</evidence>
<name>A0A2W4ZXW5_9BACT</name>
<keyword evidence="7 9" id="KW-0648">Protein biosynthesis</keyword>
<keyword evidence="8 9" id="KW-0342">GTP-binding</keyword>
<feature type="compositionally biased region" description="Polar residues" evidence="12">
    <location>
        <begin position="65"/>
        <end position="79"/>
    </location>
</feature>
<dbReference type="InterPro" id="IPR000795">
    <property type="entry name" value="T_Tr_GTP-bd_dom"/>
</dbReference>
<dbReference type="InterPro" id="IPR004161">
    <property type="entry name" value="EFTu-like_2"/>
</dbReference>
<comment type="caution">
    <text evidence="9">Lacks conserved residue(s) required for the propagation of feature annotation.</text>
</comment>
<evidence type="ECO:0000256" key="12">
    <source>
        <dbReference type="SAM" id="MobiDB-lite"/>
    </source>
</evidence>
<evidence type="ECO:0000256" key="3">
    <source>
        <dbReference type="ARBA" id="ARBA00020675"/>
    </source>
</evidence>
<dbReference type="CDD" id="cd03692">
    <property type="entry name" value="mtIF2_IVc"/>
    <property type="match status" value="1"/>
</dbReference>
<dbReference type="NCBIfam" id="TIGR00231">
    <property type="entry name" value="small_GTP"/>
    <property type="match status" value="1"/>
</dbReference>
<dbReference type="InterPro" id="IPR027417">
    <property type="entry name" value="P-loop_NTPase"/>
</dbReference>
<keyword evidence="6 9" id="KW-0547">Nucleotide-binding</keyword>
<dbReference type="InterPro" id="IPR006847">
    <property type="entry name" value="IF2_N"/>
</dbReference>
<feature type="compositionally biased region" description="Basic and acidic residues" evidence="12">
    <location>
        <begin position="1"/>
        <end position="10"/>
    </location>
</feature>
<evidence type="ECO:0000256" key="5">
    <source>
        <dbReference type="ARBA" id="ARBA00022540"/>
    </source>
</evidence>
<dbReference type="PROSITE" id="PS51722">
    <property type="entry name" value="G_TR_2"/>
    <property type="match status" value="1"/>
</dbReference>
<evidence type="ECO:0000256" key="8">
    <source>
        <dbReference type="ARBA" id="ARBA00023134"/>
    </source>
</evidence>
<evidence type="ECO:0000256" key="7">
    <source>
        <dbReference type="ARBA" id="ARBA00022917"/>
    </source>
</evidence>
<dbReference type="PROSITE" id="PS01176">
    <property type="entry name" value="IF2"/>
    <property type="match status" value="1"/>
</dbReference>
<dbReference type="Pfam" id="PF03144">
    <property type="entry name" value="GTP_EFTU_D2"/>
    <property type="match status" value="1"/>
</dbReference>
<comment type="similarity">
    <text evidence="2 9 10">Belongs to the TRAFAC class translation factor GTPase superfamily. Classic translation factor GTPase family. IF-2 subfamily.</text>
</comment>
<dbReference type="FunFam" id="2.40.30.10:FF:000008">
    <property type="entry name" value="Translation initiation factor IF-2"/>
    <property type="match status" value="1"/>
</dbReference>
<accession>A0A2W4ZXW5</accession>
<keyword evidence="5 9" id="KW-0396">Initiation factor</keyword>
<dbReference type="HAMAP" id="MF_00100_B">
    <property type="entry name" value="IF_2_B"/>
    <property type="match status" value="1"/>
</dbReference>
<evidence type="ECO:0000313" key="15">
    <source>
        <dbReference type="Proteomes" id="UP000249557"/>
    </source>
</evidence>
<evidence type="ECO:0000256" key="11">
    <source>
        <dbReference type="RuleBase" id="RU000645"/>
    </source>
</evidence>
<comment type="function">
    <text evidence="9 10">One of the essential components for the initiation of protein synthesis. Protects formylmethionyl-tRNA from spontaneous hydrolysis and promotes its binding to the 30S ribosomal subunits. Also involved in the hydrolysis of GTP during the formation of the 70S ribosomal complex.</text>
</comment>
<gene>
    <name evidence="9" type="primary">infB</name>
    <name evidence="14" type="ORF">DI626_07810</name>
</gene>
<dbReference type="Proteomes" id="UP000249557">
    <property type="component" value="Unassembled WGS sequence"/>
</dbReference>
<dbReference type="NCBIfam" id="TIGR00487">
    <property type="entry name" value="IF-2"/>
    <property type="match status" value="1"/>
</dbReference>
<dbReference type="InterPro" id="IPR044145">
    <property type="entry name" value="IF2_II"/>
</dbReference>
<dbReference type="InterPro" id="IPR005225">
    <property type="entry name" value="Small_GTP-bd"/>
</dbReference>
<evidence type="ECO:0000313" key="14">
    <source>
        <dbReference type="EMBL" id="PZO85059.1"/>
    </source>
</evidence>
<feature type="compositionally biased region" description="Basic and acidic residues" evidence="12">
    <location>
        <begin position="83"/>
        <end position="106"/>
    </location>
</feature>
<sequence>MSESNDDKGKKPLSLGNKAGGGTLSLKGNAAAQARQNLSGGSRGTVVEVRRRRVAGGRDEAPQSAAPQQADTGSSELHNLSSAEREARAKALREALAQPKKERVEDERDSEIGTIVHREEPKKAEPKMTIEEARRRELEELEKIEAEEKARQKEADRQRQDQVRSFTAPSTPSSAPFAGRPAAPGAGRVAEPVDNESMRDRMRRNTNPRNPRGGEENRWSSGKLTVSKVLNQDSDRDGGRSLASVKRAREKARKIAMGSKEPAQKVYREVVIPEVITVQELANRMAERSADVVKALMKLGVMATINQSIDADTAELIVTDFGHTVRRVTESDVETDLGGGEDTAEQLVSRPPVVTIMGHVDHGKTSLLDALRSTDVVSGEAGGITQHIGAYQVTLKSGDKITFLDTPGHAAFTEMRARGANVTDIVVLVVSAADSIMPQTIEAINHAKAAGVPIIVAVNKVDLPDANPQKVKQDLLQHEIIVEELGGDTMCVEISAKKRINLDKLEEAILLQAEVLELKVNPNRDAVGAVVESKMEIGRGSVATVLIQRGTLKQGDIFVVGAEWGRVRALYDDRGNQLQKAVPGQPVEVLGLTGTPDAGDILNVVENEAKAREVSEYRARKKRERASAALSTNRQGKSFEDILAAAKVADNKKILPVLIKGDVHGSVEAIIGSLGKLTEESTEIGIQVLHSGVGGITESDITLAKASNAFVIGFNVRANAQARVQAEREGVQIRYYNIIYNVIDDARAVLSGMLSPTRREDYLGQAEIRQVFNITKVGKIGGCMVTTGMVKRGAGVRLLRDNVVIHEGTLKTLKRFKDEVKEVKEGMECGMAFEGYEDIKEGDIIECYQVVEEARTL</sequence>
<reference evidence="14 15" key="1">
    <citation type="submission" date="2017-08" db="EMBL/GenBank/DDBJ databases">
        <title>Infants hospitalized years apart are colonized by the same room-sourced microbial strains.</title>
        <authorList>
            <person name="Brooks B."/>
            <person name="Olm M.R."/>
            <person name="Firek B.A."/>
            <person name="Baker R."/>
            <person name="Thomas B.C."/>
            <person name="Morowitz M.J."/>
            <person name="Banfield J.F."/>
        </authorList>
    </citation>
    <scope>NUCLEOTIDE SEQUENCE [LARGE SCALE GENOMIC DNA]</scope>
    <source>
        <strain evidence="14">S2_018_000_R2_104</strain>
    </source>
</reference>
<dbReference type="GO" id="GO:0003924">
    <property type="term" value="F:GTPase activity"/>
    <property type="evidence" value="ECO:0007669"/>
    <property type="project" value="UniProtKB-UniRule"/>
</dbReference>
<dbReference type="PANTHER" id="PTHR43381">
    <property type="entry name" value="TRANSLATION INITIATION FACTOR IF-2-RELATED"/>
    <property type="match status" value="1"/>
</dbReference>
<feature type="compositionally biased region" description="Low complexity" evidence="12">
    <location>
        <begin position="165"/>
        <end position="192"/>
    </location>
</feature>
<dbReference type="FunFam" id="3.40.50.10050:FF:000001">
    <property type="entry name" value="Translation initiation factor IF-2"/>
    <property type="match status" value="1"/>
</dbReference>
<dbReference type="EMBL" id="QFNK01000159">
    <property type="protein sequence ID" value="PZO85059.1"/>
    <property type="molecule type" value="Genomic_DNA"/>
</dbReference>
<feature type="domain" description="Tr-type G" evidence="13">
    <location>
        <begin position="349"/>
        <end position="519"/>
    </location>
</feature>
<evidence type="ECO:0000259" key="13">
    <source>
        <dbReference type="PROSITE" id="PS51722"/>
    </source>
</evidence>
<dbReference type="PANTHER" id="PTHR43381:SF5">
    <property type="entry name" value="TR-TYPE G DOMAIN-CONTAINING PROTEIN"/>
    <property type="match status" value="1"/>
</dbReference>
<dbReference type="InterPro" id="IPR015760">
    <property type="entry name" value="TIF_IF2"/>
</dbReference>
<dbReference type="InterPro" id="IPR000178">
    <property type="entry name" value="TF_IF2_bacterial-like"/>
</dbReference>
<dbReference type="Pfam" id="PF04760">
    <property type="entry name" value="IF2_N"/>
    <property type="match status" value="1"/>
</dbReference>
<feature type="binding site" evidence="9">
    <location>
        <begin position="405"/>
        <end position="409"/>
    </location>
    <ligand>
        <name>GTP</name>
        <dbReference type="ChEBI" id="CHEBI:37565"/>
    </ligand>
</feature>
<evidence type="ECO:0000256" key="4">
    <source>
        <dbReference type="ARBA" id="ARBA00022490"/>
    </source>
</evidence>
<dbReference type="SUPFAM" id="SSF52156">
    <property type="entry name" value="Initiation factor IF2/eIF5b, domain 3"/>
    <property type="match status" value="1"/>
</dbReference>
<dbReference type="Pfam" id="PF22042">
    <property type="entry name" value="EF-G_D2"/>
    <property type="match status" value="1"/>
</dbReference>
<feature type="binding site" evidence="9">
    <location>
        <begin position="459"/>
        <end position="462"/>
    </location>
    <ligand>
        <name>GTP</name>
        <dbReference type="ChEBI" id="CHEBI:37565"/>
    </ligand>
</feature>
<dbReference type="InterPro" id="IPR009000">
    <property type="entry name" value="Transl_B-barrel_sf"/>
</dbReference>
<dbReference type="Gene3D" id="2.40.30.10">
    <property type="entry name" value="Translation factors"/>
    <property type="match status" value="2"/>
</dbReference>
<dbReference type="SUPFAM" id="SSF50447">
    <property type="entry name" value="Translation proteins"/>
    <property type="match status" value="2"/>
</dbReference>
<dbReference type="Pfam" id="PF11987">
    <property type="entry name" value="IF-2"/>
    <property type="match status" value="1"/>
</dbReference>
<dbReference type="InterPro" id="IPR036925">
    <property type="entry name" value="TIF_IF2_dom3_sf"/>
</dbReference>
<organism evidence="14 15">
    <name type="scientific">Micavibrio aeruginosavorus</name>
    <dbReference type="NCBI Taxonomy" id="349221"/>
    <lineage>
        <taxon>Bacteria</taxon>
        <taxon>Pseudomonadati</taxon>
        <taxon>Bdellovibrionota</taxon>
        <taxon>Bdellovibrionia</taxon>
        <taxon>Bdellovibrionales</taxon>
        <taxon>Pseudobdellovibrionaceae</taxon>
        <taxon>Micavibrio</taxon>
    </lineage>
</organism>
<dbReference type="CDD" id="cd01887">
    <property type="entry name" value="IF2_eIF5B"/>
    <property type="match status" value="1"/>
</dbReference>
<dbReference type="GO" id="GO:0003743">
    <property type="term" value="F:translation initiation factor activity"/>
    <property type="evidence" value="ECO:0007669"/>
    <property type="project" value="UniProtKB-UniRule"/>
</dbReference>
<comment type="subcellular location">
    <subcellularLocation>
        <location evidence="1 9 11">Cytoplasm</location>
    </subcellularLocation>
</comment>
<dbReference type="SUPFAM" id="SSF52540">
    <property type="entry name" value="P-loop containing nucleoside triphosphate hydrolases"/>
    <property type="match status" value="1"/>
</dbReference>
<dbReference type="InterPro" id="IPR023115">
    <property type="entry name" value="TIF_IF2_dom3"/>
</dbReference>
<dbReference type="Gene3D" id="3.40.50.10050">
    <property type="entry name" value="Translation initiation factor IF- 2, domain 3"/>
    <property type="match status" value="1"/>
</dbReference>
<feature type="region of interest" description="Disordered" evidence="12">
    <location>
        <begin position="1"/>
        <end position="246"/>
    </location>
</feature>
<dbReference type="GO" id="GO:0005525">
    <property type="term" value="F:GTP binding"/>
    <property type="evidence" value="ECO:0007669"/>
    <property type="project" value="UniProtKB-KW"/>
</dbReference>